<dbReference type="InterPro" id="IPR020449">
    <property type="entry name" value="Tscrpt_reg_AraC-type_HTH"/>
</dbReference>
<dbReference type="PANTHER" id="PTHR46796">
    <property type="entry name" value="HTH-TYPE TRANSCRIPTIONAL ACTIVATOR RHAS-RELATED"/>
    <property type="match status" value="1"/>
</dbReference>
<dbReference type="PROSITE" id="PS01124">
    <property type="entry name" value="HTH_ARAC_FAMILY_2"/>
    <property type="match status" value="1"/>
</dbReference>
<protein>
    <submittedName>
        <fullName evidence="5">Helix-turn-helix domain-containing protein</fullName>
    </submittedName>
</protein>
<evidence type="ECO:0000256" key="1">
    <source>
        <dbReference type="ARBA" id="ARBA00023015"/>
    </source>
</evidence>
<dbReference type="InterPro" id="IPR018060">
    <property type="entry name" value="HTH_AraC"/>
</dbReference>
<evidence type="ECO:0000256" key="3">
    <source>
        <dbReference type="ARBA" id="ARBA00023163"/>
    </source>
</evidence>
<evidence type="ECO:0000313" key="6">
    <source>
        <dbReference type="Proteomes" id="UP001501671"/>
    </source>
</evidence>
<comment type="caution">
    <text evidence="5">The sequence shown here is derived from an EMBL/GenBank/DDBJ whole genome shotgun (WGS) entry which is preliminary data.</text>
</comment>
<dbReference type="Proteomes" id="UP001501671">
    <property type="component" value="Unassembled WGS sequence"/>
</dbReference>
<name>A0ABP8GT47_9BURK</name>
<dbReference type="PRINTS" id="PR00032">
    <property type="entry name" value="HTHARAC"/>
</dbReference>
<dbReference type="PANTHER" id="PTHR46796:SF2">
    <property type="entry name" value="TRANSCRIPTIONAL REGULATORY PROTEIN"/>
    <property type="match status" value="1"/>
</dbReference>
<keyword evidence="3" id="KW-0804">Transcription</keyword>
<organism evidence="5 6">
    <name type="scientific">Pigmentiphaga soli</name>
    <dbReference type="NCBI Taxonomy" id="1007095"/>
    <lineage>
        <taxon>Bacteria</taxon>
        <taxon>Pseudomonadati</taxon>
        <taxon>Pseudomonadota</taxon>
        <taxon>Betaproteobacteria</taxon>
        <taxon>Burkholderiales</taxon>
        <taxon>Alcaligenaceae</taxon>
        <taxon>Pigmentiphaga</taxon>
    </lineage>
</organism>
<keyword evidence="2" id="KW-0238">DNA-binding</keyword>
<dbReference type="InterPro" id="IPR009057">
    <property type="entry name" value="Homeodomain-like_sf"/>
</dbReference>
<dbReference type="EMBL" id="BAABFO010000006">
    <property type="protein sequence ID" value="GAA4329609.1"/>
    <property type="molecule type" value="Genomic_DNA"/>
</dbReference>
<evidence type="ECO:0000313" key="5">
    <source>
        <dbReference type="EMBL" id="GAA4329609.1"/>
    </source>
</evidence>
<proteinExistence type="predicted"/>
<sequence>MTDAVRLYQGPFGRAALLDSDHDLMTHAHPQCHVLIKAGGADAAYQVRDRKVALSADSMVLVNAWEPHLKFQPPAGERSMVLVLCVEPLWLAEYDSQLSGSGMPDFFPSPSAAMPPSVRKLADRLIAEMLSCAPGEEPSRDIEVALSDLMLSLTHLYAMRRSWVDTYRLQMRQRTDARITRAIRYLGEHLGEVLNCEDLARMHHLSRQHFFSLFRQCTNVSPILYLNTLRMESAFRTLGGSAATVNVVANDLGFSEPHHFTRFFRRNLGIPPSEYRRTVSLVQPDGGRQIPTSW</sequence>
<accession>A0ABP8GT47</accession>
<reference evidence="6" key="1">
    <citation type="journal article" date="2019" name="Int. J. Syst. Evol. Microbiol.">
        <title>The Global Catalogue of Microorganisms (GCM) 10K type strain sequencing project: providing services to taxonomists for standard genome sequencing and annotation.</title>
        <authorList>
            <consortium name="The Broad Institute Genomics Platform"/>
            <consortium name="The Broad Institute Genome Sequencing Center for Infectious Disease"/>
            <person name="Wu L."/>
            <person name="Ma J."/>
        </authorList>
    </citation>
    <scope>NUCLEOTIDE SEQUENCE [LARGE SCALE GENOMIC DNA]</scope>
    <source>
        <strain evidence="6">JCM 17666</strain>
    </source>
</reference>
<dbReference type="RefSeq" id="WP_345248216.1">
    <property type="nucleotide sequence ID" value="NZ_BAABFO010000006.1"/>
</dbReference>
<dbReference type="SUPFAM" id="SSF46689">
    <property type="entry name" value="Homeodomain-like"/>
    <property type="match status" value="2"/>
</dbReference>
<evidence type="ECO:0000256" key="2">
    <source>
        <dbReference type="ARBA" id="ARBA00023125"/>
    </source>
</evidence>
<gene>
    <name evidence="5" type="ORF">GCM10023144_16620</name>
</gene>
<evidence type="ECO:0000259" key="4">
    <source>
        <dbReference type="PROSITE" id="PS01124"/>
    </source>
</evidence>
<dbReference type="SMART" id="SM00342">
    <property type="entry name" value="HTH_ARAC"/>
    <property type="match status" value="1"/>
</dbReference>
<feature type="domain" description="HTH araC/xylS-type" evidence="4">
    <location>
        <begin position="180"/>
        <end position="278"/>
    </location>
</feature>
<dbReference type="Gene3D" id="1.10.10.60">
    <property type="entry name" value="Homeodomain-like"/>
    <property type="match status" value="2"/>
</dbReference>
<keyword evidence="6" id="KW-1185">Reference proteome</keyword>
<dbReference type="Pfam" id="PF12833">
    <property type="entry name" value="HTH_18"/>
    <property type="match status" value="1"/>
</dbReference>
<keyword evidence="1" id="KW-0805">Transcription regulation</keyword>
<dbReference type="InterPro" id="IPR050204">
    <property type="entry name" value="AraC_XylS_family_regulators"/>
</dbReference>